<accession>A0ABQ7NAI9</accession>
<name>A0ABQ7NAI9_BRACM</name>
<proteinExistence type="predicted"/>
<keyword evidence="2" id="KW-1185">Reference proteome</keyword>
<evidence type="ECO:0000313" key="1">
    <source>
        <dbReference type="EMBL" id="KAG5407913.1"/>
    </source>
</evidence>
<evidence type="ECO:0000313" key="2">
    <source>
        <dbReference type="Proteomes" id="UP000823674"/>
    </source>
</evidence>
<reference evidence="1 2" key="1">
    <citation type="submission" date="2021-03" db="EMBL/GenBank/DDBJ databases">
        <authorList>
            <person name="King G.J."/>
            <person name="Bancroft I."/>
            <person name="Baten A."/>
            <person name="Bloomfield J."/>
            <person name="Borpatragohain P."/>
            <person name="He Z."/>
            <person name="Irish N."/>
            <person name="Irwin J."/>
            <person name="Liu K."/>
            <person name="Mauleon R.P."/>
            <person name="Moore J."/>
            <person name="Morris R."/>
            <person name="Ostergaard L."/>
            <person name="Wang B."/>
            <person name="Wells R."/>
        </authorList>
    </citation>
    <scope>NUCLEOTIDE SEQUENCE [LARGE SCALE GENOMIC DNA]</scope>
    <source>
        <strain evidence="1">R-o-18</strain>
        <tissue evidence="1">Leaf</tissue>
    </source>
</reference>
<sequence length="463" mass="53346">MHGLVSYRRFGRARSLCSDRTERTLARYVATELGSSSVATSVKSGLLALLKVERDKIGAAPYDGCPRTLFEGIKPFVVRLGVKVLMTSFPVRPLWSSFYVAVIRRVAADGILYGCRRKTTSCHLFSVVCKLAGFLKILEYWQRDKFWDLVSGCLILCLEMLETNALGLGQDLGLLLVLEGAMTNSTNVSRFSFILIPYRFKVRDRFSTYTTCMRYYPCVGCTRVISTRWLIFAKNIFLEDVSAYDYLVFHEGVFIEEGNFVEELIFRRLRRLAMLKICESCLGLLMECYRKDSHDTFVSGTNWSTRGGSSHHREEGVPFNVHDATSILEFSSSQMFSILFRDSLGTTETERNALKFFKRNWLSKSGKGFNTLANRRVSVRYWYRKLLNRYFEGLCTFLLLRFRMVNNPVRFKDDAWIFFLSLGSELDMRGDHFSIFKEFRSRSTRSQVGHYVAADRVARSLDT</sequence>
<dbReference type="Proteomes" id="UP000823674">
    <property type="component" value="Chromosome A03"/>
</dbReference>
<gene>
    <name evidence="1" type="primary">A03p074270.1_BraROA</name>
    <name evidence="1" type="ORF">IGI04_014032</name>
</gene>
<comment type="caution">
    <text evidence="1">The sequence shown here is derived from an EMBL/GenBank/DDBJ whole genome shotgun (WGS) entry which is preliminary data.</text>
</comment>
<organism evidence="1 2">
    <name type="scientific">Brassica rapa subsp. trilocularis</name>
    <dbReference type="NCBI Taxonomy" id="1813537"/>
    <lineage>
        <taxon>Eukaryota</taxon>
        <taxon>Viridiplantae</taxon>
        <taxon>Streptophyta</taxon>
        <taxon>Embryophyta</taxon>
        <taxon>Tracheophyta</taxon>
        <taxon>Spermatophyta</taxon>
        <taxon>Magnoliopsida</taxon>
        <taxon>eudicotyledons</taxon>
        <taxon>Gunneridae</taxon>
        <taxon>Pentapetalae</taxon>
        <taxon>rosids</taxon>
        <taxon>malvids</taxon>
        <taxon>Brassicales</taxon>
        <taxon>Brassicaceae</taxon>
        <taxon>Brassiceae</taxon>
        <taxon>Brassica</taxon>
    </lineage>
</organism>
<protein>
    <submittedName>
        <fullName evidence="1">Uncharacterized protein</fullName>
    </submittedName>
</protein>
<dbReference type="EMBL" id="JADBGQ010000003">
    <property type="protein sequence ID" value="KAG5407913.1"/>
    <property type="molecule type" value="Genomic_DNA"/>
</dbReference>